<dbReference type="PANTHER" id="PTHR33446">
    <property type="entry name" value="PROTEIN TONB-RELATED"/>
    <property type="match status" value="1"/>
</dbReference>
<dbReference type="GO" id="GO:0055085">
    <property type="term" value="P:transmembrane transport"/>
    <property type="evidence" value="ECO:0007669"/>
    <property type="project" value="InterPro"/>
</dbReference>
<dbReference type="SUPFAM" id="SSF74653">
    <property type="entry name" value="TolA/TonB C-terminal domain"/>
    <property type="match status" value="1"/>
</dbReference>
<name>A0A6J4JD40_9SPHI</name>
<dbReference type="InterPro" id="IPR051045">
    <property type="entry name" value="TonB-dependent_transducer"/>
</dbReference>
<dbReference type="PROSITE" id="PS52015">
    <property type="entry name" value="TONB_CTD"/>
    <property type="match status" value="1"/>
</dbReference>
<feature type="signal peptide" evidence="10">
    <location>
        <begin position="1"/>
        <end position="20"/>
    </location>
</feature>
<keyword evidence="7" id="KW-0653">Protein transport</keyword>
<evidence type="ECO:0000259" key="11">
    <source>
        <dbReference type="PROSITE" id="PS52015"/>
    </source>
</evidence>
<evidence type="ECO:0000256" key="5">
    <source>
        <dbReference type="ARBA" id="ARBA00022519"/>
    </source>
</evidence>
<evidence type="ECO:0000256" key="10">
    <source>
        <dbReference type="SAM" id="SignalP"/>
    </source>
</evidence>
<sequence length="138" mass="14822">MKKLLLSLLAGLFVVLSGHAQDQASAVVVSPEEDVVFQVVEEMPQFPGGTPAMLKYLAGTLRYPAAARDANVQGTVFVGFVVTRTGSISDVTVLKGIGYGCNEEAMRVVQLMPAWIPGRQSGKPVSVRFTLPLRFTLN</sequence>
<evidence type="ECO:0000256" key="8">
    <source>
        <dbReference type="ARBA" id="ARBA00022989"/>
    </source>
</evidence>
<dbReference type="Gene3D" id="3.30.1150.10">
    <property type="match status" value="1"/>
</dbReference>
<dbReference type="InterPro" id="IPR037682">
    <property type="entry name" value="TonB_C"/>
</dbReference>
<evidence type="ECO:0000256" key="4">
    <source>
        <dbReference type="ARBA" id="ARBA00022475"/>
    </source>
</evidence>
<evidence type="ECO:0000256" key="3">
    <source>
        <dbReference type="ARBA" id="ARBA00022448"/>
    </source>
</evidence>
<comment type="subcellular location">
    <subcellularLocation>
        <location evidence="1">Cell inner membrane</location>
        <topology evidence="1">Single-pass membrane protein</topology>
        <orientation evidence="1">Periplasmic side</orientation>
    </subcellularLocation>
</comment>
<dbReference type="PANTHER" id="PTHR33446:SF2">
    <property type="entry name" value="PROTEIN TONB"/>
    <property type="match status" value="1"/>
</dbReference>
<keyword evidence="5" id="KW-0997">Cell inner membrane</keyword>
<dbReference type="Pfam" id="PF03544">
    <property type="entry name" value="TonB_C"/>
    <property type="match status" value="1"/>
</dbReference>
<keyword evidence="9" id="KW-0472">Membrane</keyword>
<keyword evidence="4" id="KW-1003">Cell membrane</keyword>
<evidence type="ECO:0000256" key="7">
    <source>
        <dbReference type="ARBA" id="ARBA00022927"/>
    </source>
</evidence>
<feature type="chain" id="PRO_5027001570" evidence="10">
    <location>
        <begin position="21"/>
        <end position="138"/>
    </location>
</feature>
<dbReference type="AlphaFoldDB" id="A0A6J4JD40"/>
<keyword evidence="3" id="KW-0813">Transport</keyword>
<proteinExistence type="inferred from homology"/>
<dbReference type="InterPro" id="IPR006260">
    <property type="entry name" value="TonB/TolA_C"/>
</dbReference>
<dbReference type="NCBIfam" id="TIGR01352">
    <property type="entry name" value="tonB_Cterm"/>
    <property type="match status" value="1"/>
</dbReference>
<dbReference type="EMBL" id="CADCTQ010000290">
    <property type="protein sequence ID" value="CAA9276965.1"/>
    <property type="molecule type" value="Genomic_DNA"/>
</dbReference>
<dbReference type="GO" id="GO:0098797">
    <property type="term" value="C:plasma membrane protein complex"/>
    <property type="evidence" value="ECO:0007669"/>
    <property type="project" value="TreeGrafter"/>
</dbReference>
<evidence type="ECO:0000256" key="1">
    <source>
        <dbReference type="ARBA" id="ARBA00004383"/>
    </source>
</evidence>
<organism evidence="12">
    <name type="scientific">uncultured Cytophagales bacterium</name>
    <dbReference type="NCBI Taxonomy" id="158755"/>
    <lineage>
        <taxon>Bacteria</taxon>
        <taxon>Pseudomonadati</taxon>
        <taxon>Bacteroidota</taxon>
        <taxon>Sphingobacteriia</taxon>
        <taxon>Sphingobacteriales</taxon>
        <taxon>environmental samples</taxon>
    </lineage>
</organism>
<evidence type="ECO:0000256" key="6">
    <source>
        <dbReference type="ARBA" id="ARBA00022692"/>
    </source>
</evidence>
<dbReference type="GO" id="GO:0015031">
    <property type="term" value="P:protein transport"/>
    <property type="evidence" value="ECO:0007669"/>
    <property type="project" value="UniProtKB-KW"/>
</dbReference>
<comment type="similarity">
    <text evidence="2">Belongs to the TonB family.</text>
</comment>
<protein>
    <submittedName>
        <fullName evidence="12">Ferric siderophore transport system, periplasmic binding protein TonB</fullName>
    </submittedName>
</protein>
<reference evidence="12" key="1">
    <citation type="submission" date="2020-02" db="EMBL/GenBank/DDBJ databases">
        <authorList>
            <person name="Meier V. D."/>
        </authorList>
    </citation>
    <scope>NUCLEOTIDE SEQUENCE</scope>
    <source>
        <strain evidence="12">AVDCRST_MAG56</strain>
    </source>
</reference>
<feature type="domain" description="TonB C-terminal" evidence="11">
    <location>
        <begin position="48"/>
        <end position="138"/>
    </location>
</feature>
<keyword evidence="10" id="KW-0732">Signal</keyword>
<evidence type="ECO:0000256" key="2">
    <source>
        <dbReference type="ARBA" id="ARBA00006555"/>
    </source>
</evidence>
<gene>
    <name evidence="12" type="ORF">AVDCRST_MAG56-3565</name>
</gene>
<keyword evidence="6" id="KW-0812">Transmembrane</keyword>
<evidence type="ECO:0000256" key="9">
    <source>
        <dbReference type="ARBA" id="ARBA00023136"/>
    </source>
</evidence>
<evidence type="ECO:0000313" key="12">
    <source>
        <dbReference type="EMBL" id="CAA9276965.1"/>
    </source>
</evidence>
<accession>A0A6J4JD40</accession>
<keyword evidence="8" id="KW-1133">Transmembrane helix</keyword>
<dbReference type="GO" id="GO:0031992">
    <property type="term" value="F:energy transducer activity"/>
    <property type="evidence" value="ECO:0007669"/>
    <property type="project" value="TreeGrafter"/>
</dbReference>